<dbReference type="OMA" id="MDWRENE"/>
<evidence type="ECO:0000256" key="3">
    <source>
        <dbReference type="PROSITE-ProRule" id="PRU00023"/>
    </source>
</evidence>
<dbReference type="PROSITE" id="PS50297">
    <property type="entry name" value="ANK_REP_REGION"/>
    <property type="match status" value="1"/>
</dbReference>
<dbReference type="AlphaFoldDB" id="A0A1B8ARX8"/>
<dbReference type="InterPro" id="IPR036770">
    <property type="entry name" value="Ankyrin_rpt-contain_sf"/>
</dbReference>
<dbReference type="PROSITE" id="PS50088">
    <property type="entry name" value="ANK_REPEAT"/>
    <property type="match status" value="2"/>
</dbReference>
<proteinExistence type="predicted"/>
<keyword evidence="1" id="KW-0677">Repeat</keyword>
<dbReference type="InterPro" id="IPR002110">
    <property type="entry name" value="Ankyrin_rpt"/>
</dbReference>
<dbReference type="PANTHER" id="PTHR24173">
    <property type="entry name" value="ANKYRIN REPEAT CONTAINING"/>
    <property type="match status" value="1"/>
</dbReference>
<dbReference type="SUPFAM" id="SSF48403">
    <property type="entry name" value="Ankyrin repeat"/>
    <property type="match status" value="1"/>
</dbReference>
<dbReference type="Pfam" id="PF12796">
    <property type="entry name" value="Ank_2"/>
    <property type="match status" value="1"/>
</dbReference>
<dbReference type="EMBL" id="LYXU01000002">
    <property type="protein sequence ID" value="OBS23309.1"/>
    <property type="molecule type" value="Genomic_DNA"/>
</dbReference>
<evidence type="ECO:0000313" key="4">
    <source>
        <dbReference type="EMBL" id="OBS23309.1"/>
    </source>
</evidence>
<comment type="caution">
    <text evidence="4">The sequence shown here is derived from an EMBL/GenBank/DDBJ whole genome shotgun (WGS) entry which is preliminary data.</text>
</comment>
<evidence type="ECO:0000256" key="1">
    <source>
        <dbReference type="ARBA" id="ARBA00022737"/>
    </source>
</evidence>
<dbReference type="STRING" id="36050.A0A1B8ARX8"/>
<organism evidence="4 5">
    <name type="scientific">Fusarium poae</name>
    <dbReference type="NCBI Taxonomy" id="36050"/>
    <lineage>
        <taxon>Eukaryota</taxon>
        <taxon>Fungi</taxon>
        <taxon>Dikarya</taxon>
        <taxon>Ascomycota</taxon>
        <taxon>Pezizomycotina</taxon>
        <taxon>Sordariomycetes</taxon>
        <taxon>Hypocreomycetidae</taxon>
        <taxon>Hypocreales</taxon>
        <taxon>Nectriaceae</taxon>
        <taxon>Fusarium</taxon>
    </lineage>
</organism>
<feature type="repeat" description="ANK" evidence="3">
    <location>
        <begin position="571"/>
        <end position="603"/>
    </location>
</feature>
<dbReference type="PANTHER" id="PTHR24173:SF74">
    <property type="entry name" value="ANKYRIN REPEAT DOMAIN-CONTAINING PROTEIN 16"/>
    <property type="match status" value="1"/>
</dbReference>
<keyword evidence="5" id="KW-1185">Reference proteome</keyword>
<evidence type="ECO:0000313" key="5">
    <source>
        <dbReference type="Proteomes" id="UP000091967"/>
    </source>
</evidence>
<sequence length="707" mass="79649">MLETISAAIAVTQGIVGTCKAIDIAITAVKTSEKTLDRWNTTSALLCEIAEQFEYVLRKRNDLGPNGAPLGRSNFGNTVRNQLNSFHMELQDLQKNLSKPTLVDNGKSDLRLMRKFKLAFAMDWKENEEIFQWIDRQISTLSMSLELIKTVDEADMKGVQKVLGDAHVDHQTASIPGPLEDTERESKDWLSSAEKFAKERALENFDASTVDTSTVHDSDLYTVPDPPVQASIDTPSRKERVYALQYLQREVDHMDESNIPAIAASTQLDVINLTQELHQEEGLSNSFEKQFHLQERYIKLLLRSIENHKIFGKIAQDYLETQVIPNINYEDHEQRHICLSVGKIYNTLKVWHLATLWLRRAVKGFIKNGIEASHSEIAEVTKLYCEICEKDGRAGEAFAFKRILQDEIGYDPTQIPGDLKKAVEWCRLKGFDVSTEGDQLAFTHPRNCKGNSALHEAAREDERDTDVEILSKLTTDDLLSLKNTSGDTALLLAVDKSNTTVLRVLLNTPSLVYVRDEGGRTPLHRCRDHKTLCLILDGLNGSRHRPSITNADHGSHDATSSVIDINSQDRYGKTALFMACSQGKARMARELIDAGADVNAADRRGQCPLLACLPHNGISWAVREQIILRLRSKGADLDQPDHDGNTARKELQRKKFHSSTKAVDRFLSLDPTVELEKLENQSRERKRDSDTTASTRKNRFSFRAVFS</sequence>
<evidence type="ECO:0000256" key="2">
    <source>
        <dbReference type="ARBA" id="ARBA00023043"/>
    </source>
</evidence>
<reference evidence="4 5" key="1">
    <citation type="submission" date="2016-06" db="EMBL/GenBank/DDBJ databases">
        <title>Living apart together: crosstalk between the core and supernumerary genomes in a fungal plant pathogen.</title>
        <authorList>
            <person name="Vanheule A."/>
            <person name="Audenaert K."/>
            <person name="Warris S."/>
            <person name="Van De Geest H."/>
            <person name="Schijlen E."/>
            <person name="Hofte M."/>
            <person name="De Saeger S."/>
            <person name="Haesaert G."/>
            <person name="Waalwijk C."/>
            <person name="Van Der Lee T."/>
        </authorList>
    </citation>
    <scope>NUCLEOTIDE SEQUENCE [LARGE SCALE GENOMIC DNA]</scope>
    <source>
        <strain evidence="4 5">2516</strain>
    </source>
</reference>
<accession>A0A1B8ARX8</accession>
<dbReference type="SMART" id="SM00248">
    <property type="entry name" value="ANK"/>
    <property type="match status" value="3"/>
</dbReference>
<dbReference type="Gene3D" id="1.25.40.20">
    <property type="entry name" value="Ankyrin repeat-containing domain"/>
    <property type="match status" value="2"/>
</dbReference>
<feature type="repeat" description="ANK" evidence="3">
    <location>
        <begin position="485"/>
        <end position="517"/>
    </location>
</feature>
<protein>
    <submittedName>
        <fullName evidence="4">Uncharacterized protein</fullName>
    </submittedName>
</protein>
<gene>
    <name evidence="4" type="ORF">FPOA_03858</name>
</gene>
<name>A0A1B8ARX8_FUSPO</name>
<keyword evidence="2 3" id="KW-0040">ANK repeat</keyword>
<dbReference type="Proteomes" id="UP000091967">
    <property type="component" value="Unassembled WGS sequence"/>
</dbReference>